<feature type="compositionally biased region" description="Low complexity" evidence="1">
    <location>
        <begin position="177"/>
        <end position="186"/>
    </location>
</feature>
<dbReference type="SUPFAM" id="SSF49562">
    <property type="entry name" value="C2 domain (Calcium/lipid-binding domain, CaLB)"/>
    <property type="match status" value="1"/>
</dbReference>
<accession>X6N779</accession>
<protein>
    <recommendedName>
        <fullName evidence="2">C2 domain-containing protein</fullName>
    </recommendedName>
</protein>
<gene>
    <name evidence="3" type="ORF">RFI_15429</name>
</gene>
<dbReference type="CDD" id="cd00030">
    <property type="entry name" value="C2"/>
    <property type="match status" value="1"/>
</dbReference>
<dbReference type="SMART" id="SM00239">
    <property type="entry name" value="C2"/>
    <property type="match status" value="1"/>
</dbReference>
<dbReference type="EMBL" id="ASPP01011306">
    <property type="protein sequence ID" value="ETO21773.1"/>
    <property type="molecule type" value="Genomic_DNA"/>
</dbReference>
<keyword evidence="4" id="KW-1185">Reference proteome</keyword>
<proteinExistence type="predicted"/>
<dbReference type="InterPro" id="IPR035892">
    <property type="entry name" value="C2_domain_sf"/>
</dbReference>
<evidence type="ECO:0000256" key="1">
    <source>
        <dbReference type="SAM" id="MobiDB-lite"/>
    </source>
</evidence>
<dbReference type="Gene3D" id="2.60.40.150">
    <property type="entry name" value="C2 domain"/>
    <property type="match status" value="1"/>
</dbReference>
<feature type="region of interest" description="Disordered" evidence="1">
    <location>
        <begin position="261"/>
        <end position="296"/>
    </location>
</feature>
<dbReference type="OrthoDB" id="67700at2759"/>
<organism evidence="3 4">
    <name type="scientific">Reticulomyxa filosa</name>
    <dbReference type="NCBI Taxonomy" id="46433"/>
    <lineage>
        <taxon>Eukaryota</taxon>
        <taxon>Sar</taxon>
        <taxon>Rhizaria</taxon>
        <taxon>Retaria</taxon>
        <taxon>Foraminifera</taxon>
        <taxon>Monothalamids</taxon>
        <taxon>Reticulomyxidae</taxon>
        <taxon>Reticulomyxa</taxon>
    </lineage>
</organism>
<dbReference type="AlphaFoldDB" id="X6N779"/>
<feature type="compositionally biased region" description="Polar residues" evidence="1">
    <location>
        <begin position="262"/>
        <end position="296"/>
    </location>
</feature>
<dbReference type="Pfam" id="PF00168">
    <property type="entry name" value="C2"/>
    <property type="match status" value="1"/>
</dbReference>
<feature type="compositionally biased region" description="Acidic residues" evidence="1">
    <location>
        <begin position="193"/>
        <end position="219"/>
    </location>
</feature>
<reference evidence="3 4" key="1">
    <citation type="journal article" date="2013" name="Curr. Biol.">
        <title>The Genome of the Foraminiferan Reticulomyxa filosa.</title>
        <authorList>
            <person name="Glockner G."/>
            <person name="Hulsmann N."/>
            <person name="Schleicher M."/>
            <person name="Noegel A.A."/>
            <person name="Eichinger L."/>
            <person name="Gallinger C."/>
            <person name="Pawlowski J."/>
            <person name="Sierra R."/>
            <person name="Euteneuer U."/>
            <person name="Pillet L."/>
            <person name="Moustafa A."/>
            <person name="Platzer M."/>
            <person name="Groth M."/>
            <person name="Szafranski K."/>
            <person name="Schliwa M."/>
        </authorList>
    </citation>
    <scope>NUCLEOTIDE SEQUENCE [LARGE SCALE GENOMIC DNA]</scope>
</reference>
<feature type="region of interest" description="Disordered" evidence="1">
    <location>
        <begin position="169"/>
        <end position="229"/>
    </location>
</feature>
<dbReference type="Proteomes" id="UP000023152">
    <property type="component" value="Unassembled WGS sequence"/>
</dbReference>
<name>X6N779_RETFI</name>
<dbReference type="PROSITE" id="PS50004">
    <property type="entry name" value="C2"/>
    <property type="match status" value="1"/>
</dbReference>
<feature type="domain" description="C2" evidence="2">
    <location>
        <begin position="1"/>
        <end position="112"/>
    </location>
</feature>
<evidence type="ECO:0000313" key="3">
    <source>
        <dbReference type="EMBL" id="ETO21773.1"/>
    </source>
</evidence>
<evidence type="ECO:0000259" key="2">
    <source>
        <dbReference type="PROSITE" id="PS50004"/>
    </source>
</evidence>
<comment type="caution">
    <text evidence="3">The sequence shown here is derived from an EMBL/GenBank/DDBJ whole genome shotgun (WGS) entry which is preliminary data.</text>
</comment>
<evidence type="ECO:0000313" key="4">
    <source>
        <dbReference type="Proteomes" id="UP000023152"/>
    </source>
</evidence>
<sequence>MSSYLHVRVVEATGLPPCYSYFKAQLRNINVNDSSLVWKGKSVKKHKTSDPLWNESHTFKISKNYLETGSLVIEVYQKGRKSRKLSDKYLGECKIDLTYFGENQQKQYSAWLPIRDVRANVRSKKARRHSANNSQNLDEDTMPSLLTLFKKPLFFFFFVLDINISGQEGDEMAPNQSSSSNSNSNNKLQAMSDNEDEEMEEEDGTEDEAEEEEEEEEEEANRKNSSSASDDIENVIIKSPLNINTSVQVAKPLLVRDVVAPGNTTDKNSRYNYGQFSPLQRPTVPDNSVPSKVSQKPTESQLFKKKKKKNIHHLINVTIGERG</sequence>
<dbReference type="InterPro" id="IPR000008">
    <property type="entry name" value="C2_dom"/>
</dbReference>